<dbReference type="NCBIfam" id="TIGR03705">
    <property type="entry name" value="poly_P_kin"/>
    <property type="match status" value="1"/>
</dbReference>
<dbReference type="Pfam" id="PF17941">
    <property type="entry name" value="PP_kinase_C_1"/>
    <property type="match status" value="1"/>
</dbReference>
<dbReference type="SUPFAM" id="SSF56024">
    <property type="entry name" value="Phospholipase D/nuclease"/>
    <property type="match status" value="2"/>
</dbReference>
<reference evidence="12" key="1">
    <citation type="submission" date="2023-07" db="EMBL/GenBank/DDBJ databases">
        <authorList>
            <person name="Colorado M.A."/>
            <person name="Villamil L.M."/>
            <person name="Melo J.F."/>
            <person name="Rodriguez J.A."/>
            <person name="Ruiz R.Y."/>
        </authorList>
    </citation>
    <scope>NUCLEOTIDE SEQUENCE [LARGE SCALE GENOMIC DNA]</scope>
    <source>
        <strain evidence="12">C33</strain>
    </source>
</reference>
<dbReference type="InterPro" id="IPR025198">
    <property type="entry name" value="PPK_N_dom"/>
</dbReference>
<comment type="catalytic activity">
    <reaction evidence="6">
        <text>[phosphate](n) + ATP = [phosphate](n+1) + ADP</text>
        <dbReference type="Rhea" id="RHEA:19573"/>
        <dbReference type="Rhea" id="RHEA-COMP:9859"/>
        <dbReference type="Rhea" id="RHEA-COMP:14280"/>
        <dbReference type="ChEBI" id="CHEBI:16838"/>
        <dbReference type="ChEBI" id="CHEBI:30616"/>
        <dbReference type="ChEBI" id="CHEBI:456216"/>
        <dbReference type="EC" id="2.7.4.1"/>
    </reaction>
</comment>
<gene>
    <name evidence="11" type="primary">ppk1</name>
    <name evidence="11" type="ORF">RFV38_06695</name>
</gene>
<dbReference type="InterPro" id="IPR036832">
    <property type="entry name" value="PPK_N_dom_sf"/>
</dbReference>
<comment type="caution">
    <text evidence="11">The sequence shown here is derived from an EMBL/GenBank/DDBJ whole genome shotgun (WGS) entry which is preliminary data.</text>
</comment>
<evidence type="ECO:0000313" key="11">
    <source>
        <dbReference type="EMBL" id="MDX8336180.1"/>
    </source>
</evidence>
<protein>
    <recommendedName>
        <fullName evidence="6">Polyphosphate kinase</fullName>
        <ecNumber evidence="6">2.7.4.1</ecNumber>
    </recommendedName>
</protein>
<dbReference type="PANTHER" id="PTHR30218:SF0">
    <property type="entry name" value="POLYPHOSPHATE KINASE"/>
    <property type="match status" value="1"/>
</dbReference>
<comment type="similarity">
    <text evidence="6">Belongs to the polyphosphate kinase 1 (PPK1) family.</text>
</comment>
<feature type="domain" description="Polyphosphate kinase C-terminal" evidence="10">
    <location>
        <begin position="311"/>
        <end position="473"/>
    </location>
</feature>
<dbReference type="GO" id="GO:0008976">
    <property type="term" value="F:polyphosphate kinase activity"/>
    <property type="evidence" value="ECO:0007669"/>
    <property type="project" value="UniProtKB-EC"/>
</dbReference>
<feature type="domain" description="Polyphosphate kinase middle" evidence="7">
    <location>
        <begin position="107"/>
        <end position="283"/>
    </location>
</feature>
<comment type="function">
    <text evidence="6">Catalyzes the reversible transfer of the terminal phosphate of ATP to form a long-chain polyphosphate (polyP).</text>
</comment>
<dbReference type="InterPro" id="IPR024953">
    <property type="entry name" value="PP_kinase_middle"/>
</dbReference>
<dbReference type="EC" id="2.7.4.1" evidence="6"/>
<dbReference type="Gene3D" id="3.30.1840.10">
    <property type="entry name" value="Polyphosphate kinase middle domain"/>
    <property type="match status" value="1"/>
</dbReference>
<dbReference type="SUPFAM" id="SSF143724">
    <property type="entry name" value="PHP14-like"/>
    <property type="match status" value="1"/>
</dbReference>
<evidence type="ECO:0000256" key="6">
    <source>
        <dbReference type="RuleBase" id="RU003800"/>
    </source>
</evidence>
<dbReference type="Proteomes" id="UP001279681">
    <property type="component" value="Unassembled WGS sequence"/>
</dbReference>
<keyword evidence="4 11" id="KW-0418">Kinase</keyword>
<evidence type="ECO:0000313" key="12">
    <source>
        <dbReference type="Proteomes" id="UP001279681"/>
    </source>
</evidence>
<evidence type="ECO:0000256" key="1">
    <source>
        <dbReference type="ARBA" id="ARBA00022553"/>
    </source>
</evidence>
<evidence type="ECO:0000256" key="2">
    <source>
        <dbReference type="ARBA" id="ARBA00022679"/>
    </source>
</evidence>
<dbReference type="EMBL" id="JAVIKH010000007">
    <property type="protein sequence ID" value="MDX8336180.1"/>
    <property type="molecule type" value="Genomic_DNA"/>
</dbReference>
<dbReference type="Pfam" id="PF13089">
    <property type="entry name" value="PP_kinase_N"/>
    <property type="match status" value="1"/>
</dbReference>
<evidence type="ECO:0000259" key="8">
    <source>
        <dbReference type="Pfam" id="PF13089"/>
    </source>
</evidence>
<proteinExistence type="inferred from homology"/>
<evidence type="ECO:0000256" key="4">
    <source>
        <dbReference type="ARBA" id="ARBA00022777"/>
    </source>
</evidence>
<dbReference type="InterPro" id="IPR003414">
    <property type="entry name" value="PP_kinase"/>
</dbReference>
<keyword evidence="1 6" id="KW-0597">Phosphoprotein</keyword>
<feature type="domain" description="Polyphosphate kinase N-terminal" evidence="8">
    <location>
        <begin position="9"/>
        <end position="74"/>
    </location>
</feature>
<keyword evidence="5" id="KW-0067">ATP-binding</keyword>
<accession>A0ABU4W9H5</accession>
<feature type="domain" description="Polyphosphate kinase C-terminal" evidence="9">
    <location>
        <begin position="483"/>
        <end position="653"/>
    </location>
</feature>
<dbReference type="Pfam" id="PF02503">
    <property type="entry name" value="PP_kinase"/>
    <property type="match status" value="1"/>
</dbReference>
<evidence type="ECO:0000259" key="7">
    <source>
        <dbReference type="Pfam" id="PF02503"/>
    </source>
</evidence>
<evidence type="ECO:0000259" key="10">
    <source>
        <dbReference type="Pfam" id="PF17941"/>
    </source>
</evidence>
<keyword evidence="3" id="KW-0547">Nucleotide-binding</keyword>
<comment type="PTM">
    <text evidence="6">An intermediate of this reaction is the autophosphorylated ppk in which a phosphate is covalently linked to a histidine residue through a N-P bond.</text>
</comment>
<dbReference type="Gene3D" id="3.30.870.10">
    <property type="entry name" value="Endonuclease Chain A"/>
    <property type="match status" value="2"/>
</dbReference>
<dbReference type="InterPro" id="IPR025200">
    <property type="entry name" value="PPK_C_dom2"/>
</dbReference>
<evidence type="ECO:0000259" key="9">
    <source>
        <dbReference type="Pfam" id="PF13090"/>
    </source>
</evidence>
<organism evidence="11 12">
    <name type="scientific">Candidatus Cetobacterium colombiensis</name>
    <dbReference type="NCBI Taxonomy" id="3073100"/>
    <lineage>
        <taxon>Bacteria</taxon>
        <taxon>Fusobacteriati</taxon>
        <taxon>Fusobacteriota</taxon>
        <taxon>Fusobacteriia</taxon>
        <taxon>Fusobacteriales</taxon>
        <taxon>Fusobacteriaceae</taxon>
        <taxon>Cetobacterium</taxon>
    </lineage>
</organism>
<dbReference type="InterPro" id="IPR041108">
    <property type="entry name" value="PP_kinase_C_1"/>
</dbReference>
<keyword evidence="2 6" id="KW-0808">Transferase</keyword>
<dbReference type="PIRSF" id="PIRSF015589">
    <property type="entry name" value="PP_kinase"/>
    <property type="match status" value="1"/>
</dbReference>
<dbReference type="PANTHER" id="PTHR30218">
    <property type="entry name" value="POLYPHOSPHATE KINASE"/>
    <property type="match status" value="1"/>
</dbReference>
<evidence type="ECO:0000256" key="3">
    <source>
        <dbReference type="ARBA" id="ARBA00022741"/>
    </source>
</evidence>
<dbReference type="SUPFAM" id="SSF140356">
    <property type="entry name" value="PPK N-terminal domain-like"/>
    <property type="match status" value="1"/>
</dbReference>
<dbReference type="RefSeq" id="WP_320313583.1">
    <property type="nucleotide sequence ID" value="NZ_JAVIKH010000007.1"/>
</dbReference>
<sequence length="661" mass="77495">MKEKKKIIYNRDLSWLEFNNRVVYEAKEGRNPLLERAMFLAIASINLDQFFMVRMPKKREKKEREKIYNSIKKMVDSIYIEYNNYIKNLRKDLDVDIKDYISLGKKEKEHLHNHYKRLIEPILEIIEIDPFHPIPRITSGNLALLGTIQHKETKKNKLIMIELRGDFDRLIKISEDQNHFILVEELIKGSLINQLDEFDIKEIGAFRLTRDEGLEILENSKVNADIMKEVENELEEREWGEVIRIEYDKKLSKEMKDFIVKTFGVATTEVYEISGPIKLDFLWIIEGLKGYEKYKYSPLVKKFFKRMKGENIFETLKKKDRLLLHPYESFEAVTEFIDTAADDPDVLVIKQTLYRVKHHESPIIDALEKACKKGKRVTVLVEAKARFDEGDNIEWAKKLEQVGCHVIYGIKDLKVHGKTLLVLRREGEKIKKYVQLGTGNYYEAPYVDMSLFTSDDGIGEDIATLFSNLIGPQEKNTWKEIGVGPENLENKFKKLIDREISHALKGKKAKIIAKMNGLTDESVIEKLYDASNAGVKVTLIVRGACSLLPGVKNMSENIEVYSIVGRFLEHNRVYIFENDGQKEYYLSSADWMTRNLERRVELMFPVKNSKNKEQLDSYFENILKDNMKRWKENNDGTYSLVKKEKDEKEFSYQNYYIDNDF</sequence>
<keyword evidence="12" id="KW-1185">Reference proteome</keyword>
<dbReference type="Pfam" id="PF13090">
    <property type="entry name" value="PP_kinase_C"/>
    <property type="match status" value="1"/>
</dbReference>
<dbReference type="InterPro" id="IPR036830">
    <property type="entry name" value="PP_kinase_middle_dom_sf"/>
</dbReference>
<name>A0ABU4W9H5_9FUSO</name>
<evidence type="ECO:0000256" key="5">
    <source>
        <dbReference type="ARBA" id="ARBA00022840"/>
    </source>
</evidence>